<dbReference type="EMBL" id="MCFA01000254">
    <property type="protein sequence ID" value="ORX96543.1"/>
    <property type="molecule type" value="Genomic_DNA"/>
</dbReference>
<evidence type="ECO:0000313" key="2">
    <source>
        <dbReference type="EMBL" id="ORX96543.1"/>
    </source>
</evidence>
<sequence length="285" mass="33251">MIRRVKEHIYRAHSLPNFCIRCYEVFKDDTALRDHQRATEPCPRRPEKALEGINEIQKRALRSRKKRKPELSDEEKWRHIYLILFPNDEECTIPSPFVDEEWERSYQTQELDRYETYLRQQLPAALRRELDKIVKIDDHASMRELSRQTSISELIPRVIEIVSRLQIQLSRSYAQSLANPTNASEKDLGPNCAVETARVEPDLHVSLIDRPDSSSMPSSTETSSEEQEKELENCFKEFFNFDPIIFQPSTESLPEDYDFGSLSDLERAWEACLGEDNGEGPSNSR</sequence>
<keyword evidence="3" id="KW-1185">Reference proteome</keyword>
<dbReference type="STRING" id="1231657.A0A1Y1YF48"/>
<gene>
    <name evidence="2" type="ORF">BCR34DRAFT_578594</name>
</gene>
<feature type="compositionally biased region" description="Low complexity" evidence="1">
    <location>
        <begin position="213"/>
        <end position="222"/>
    </location>
</feature>
<feature type="region of interest" description="Disordered" evidence="1">
    <location>
        <begin position="204"/>
        <end position="229"/>
    </location>
</feature>
<name>A0A1Y1YF48_9PLEO</name>
<protein>
    <recommendedName>
        <fullName evidence="4">C2H2-type domain-containing protein</fullName>
    </recommendedName>
</protein>
<dbReference type="OrthoDB" id="4738706at2759"/>
<comment type="caution">
    <text evidence="2">The sequence shown here is derived from an EMBL/GenBank/DDBJ whole genome shotgun (WGS) entry which is preliminary data.</text>
</comment>
<accession>A0A1Y1YF48</accession>
<evidence type="ECO:0000313" key="3">
    <source>
        <dbReference type="Proteomes" id="UP000193144"/>
    </source>
</evidence>
<evidence type="ECO:0000256" key="1">
    <source>
        <dbReference type="SAM" id="MobiDB-lite"/>
    </source>
</evidence>
<evidence type="ECO:0008006" key="4">
    <source>
        <dbReference type="Google" id="ProtNLM"/>
    </source>
</evidence>
<organism evidence="2 3">
    <name type="scientific">Clohesyomyces aquaticus</name>
    <dbReference type="NCBI Taxonomy" id="1231657"/>
    <lineage>
        <taxon>Eukaryota</taxon>
        <taxon>Fungi</taxon>
        <taxon>Dikarya</taxon>
        <taxon>Ascomycota</taxon>
        <taxon>Pezizomycotina</taxon>
        <taxon>Dothideomycetes</taxon>
        <taxon>Pleosporomycetidae</taxon>
        <taxon>Pleosporales</taxon>
        <taxon>Lindgomycetaceae</taxon>
        <taxon>Clohesyomyces</taxon>
    </lineage>
</organism>
<dbReference type="PANTHER" id="PTHR38166">
    <property type="entry name" value="C2H2-TYPE DOMAIN-CONTAINING PROTEIN-RELATED"/>
    <property type="match status" value="1"/>
</dbReference>
<dbReference type="AlphaFoldDB" id="A0A1Y1YF48"/>
<dbReference type="PANTHER" id="PTHR38166:SF1">
    <property type="entry name" value="C2H2-TYPE DOMAIN-CONTAINING PROTEIN"/>
    <property type="match status" value="1"/>
</dbReference>
<reference evidence="2 3" key="1">
    <citation type="submission" date="2016-07" db="EMBL/GenBank/DDBJ databases">
        <title>Pervasive Adenine N6-methylation of Active Genes in Fungi.</title>
        <authorList>
            <consortium name="DOE Joint Genome Institute"/>
            <person name="Mondo S.J."/>
            <person name="Dannebaum R.O."/>
            <person name="Kuo R.C."/>
            <person name="Labutti K."/>
            <person name="Haridas S."/>
            <person name="Kuo A."/>
            <person name="Salamov A."/>
            <person name="Ahrendt S.R."/>
            <person name="Lipzen A."/>
            <person name="Sullivan W."/>
            <person name="Andreopoulos W.B."/>
            <person name="Clum A."/>
            <person name="Lindquist E."/>
            <person name="Daum C."/>
            <person name="Ramamoorthy G.K."/>
            <person name="Gryganskyi A."/>
            <person name="Culley D."/>
            <person name="Magnuson J.K."/>
            <person name="James T.Y."/>
            <person name="O'Malley M.A."/>
            <person name="Stajich J.E."/>
            <person name="Spatafora J.W."/>
            <person name="Visel A."/>
            <person name="Grigoriev I.V."/>
        </authorList>
    </citation>
    <scope>NUCLEOTIDE SEQUENCE [LARGE SCALE GENOMIC DNA]</scope>
    <source>
        <strain evidence="2 3">CBS 115471</strain>
    </source>
</reference>
<proteinExistence type="predicted"/>
<dbReference type="Proteomes" id="UP000193144">
    <property type="component" value="Unassembled WGS sequence"/>
</dbReference>